<dbReference type="EMBL" id="FZNR01000007">
    <property type="protein sequence ID" value="SNR91024.1"/>
    <property type="molecule type" value="Genomic_DNA"/>
</dbReference>
<name>A0A239A7I9_9ACTN</name>
<reference evidence="1 2" key="1">
    <citation type="submission" date="2017-06" db="EMBL/GenBank/DDBJ databases">
        <authorList>
            <person name="Kim H.J."/>
            <person name="Triplett B.A."/>
        </authorList>
    </citation>
    <scope>NUCLEOTIDE SEQUENCE [LARGE SCALE GENOMIC DNA]</scope>
    <source>
        <strain evidence="1 2">DSM 43151</strain>
    </source>
</reference>
<dbReference type="AlphaFoldDB" id="A0A239A7I9"/>
<protein>
    <submittedName>
        <fullName evidence="1">Uncharacterized protein</fullName>
    </submittedName>
</protein>
<evidence type="ECO:0000313" key="1">
    <source>
        <dbReference type="EMBL" id="SNR91024.1"/>
    </source>
</evidence>
<sequence length="52" mass="5771">MPQNFLIHGGTVAVVDWAIPRRGADWLDTALMIVCFIRAAILRPKQHNGRSG</sequence>
<proteinExistence type="predicted"/>
<dbReference type="Proteomes" id="UP000198415">
    <property type="component" value="Unassembled WGS sequence"/>
</dbReference>
<dbReference type="RefSeq" id="WP_179277195.1">
    <property type="nucleotide sequence ID" value="NZ_BOMU01000047.1"/>
</dbReference>
<organism evidence="1 2">
    <name type="scientific">Actinoplanes regularis</name>
    <dbReference type="NCBI Taxonomy" id="52697"/>
    <lineage>
        <taxon>Bacteria</taxon>
        <taxon>Bacillati</taxon>
        <taxon>Actinomycetota</taxon>
        <taxon>Actinomycetes</taxon>
        <taxon>Micromonosporales</taxon>
        <taxon>Micromonosporaceae</taxon>
        <taxon>Actinoplanes</taxon>
    </lineage>
</organism>
<gene>
    <name evidence="1" type="ORF">SAMN06264365_10790</name>
</gene>
<evidence type="ECO:0000313" key="2">
    <source>
        <dbReference type="Proteomes" id="UP000198415"/>
    </source>
</evidence>
<keyword evidence="2" id="KW-1185">Reference proteome</keyword>
<accession>A0A239A7I9</accession>